<dbReference type="Pfam" id="PF00251">
    <property type="entry name" value="Glyco_hydro_32N"/>
    <property type="match status" value="1"/>
</dbReference>
<feature type="domain" description="Glycosyl hydrolase family 32 C-terminal" evidence="11">
    <location>
        <begin position="353"/>
        <end position="474"/>
    </location>
</feature>
<dbReference type="EMBL" id="JJMT01000019">
    <property type="protein sequence ID" value="KEO44571.1"/>
    <property type="molecule type" value="Genomic_DNA"/>
</dbReference>
<evidence type="ECO:0000256" key="5">
    <source>
        <dbReference type="ARBA" id="ARBA00022801"/>
    </source>
</evidence>
<dbReference type="InterPro" id="IPR013148">
    <property type="entry name" value="Glyco_hydro_32_N"/>
</dbReference>
<evidence type="ECO:0000256" key="9">
    <source>
        <dbReference type="RuleBase" id="RU365015"/>
    </source>
</evidence>
<dbReference type="UniPathway" id="UPA00238"/>
<dbReference type="Proteomes" id="UP000027855">
    <property type="component" value="Unassembled WGS sequence"/>
</dbReference>
<gene>
    <name evidence="12" type="ORF">DL07_04625</name>
</gene>
<keyword evidence="5 8" id="KW-0378">Hydrolase</keyword>
<feature type="domain" description="Glycosyl hydrolase family 32 N-terminal" evidence="10">
    <location>
        <begin position="37"/>
        <end position="340"/>
    </location>
</feature>
<dbReference type="InterPro" id="IPR018053">
    <property type="entry name" value="Glyco_hydro_32_AS"/>
</dbReference>
<accession>A0A074J260</accession>
<evidence type="ECO:0000256" key="1">
    <source>
        <dbReference type="ARBA" id="ARBA00004914"/>
    </source>
</evidence>
<dbReference type="GO" id="GO:0005737">
    <property type="term" value="C:cytoplasm"/>
    <property type="evidence" value="ECO:0007669"/>
    <property type="project" value="UniProtKB-SubCell"/>
</dbReference>
<dbReference type="InterPro" id="IPR013189">
    <property type="entry name" value="Glyco_hydro_32_C"/>
</dbReference>
<comment type="catalytic activity">
    <reaction evidence="8">
        <text>Hydrolysis of terminal non-reducing beta-D-fructofuranoside residues in beta-D-fructofuranosides.</text>
        <dbReference type="EC" id="3.2.1.26"/>
    </reaction>
</comment>
<dbReference type="PANTHER" id="PTHR43101:SF1">
    <property type="entry name" value="BETA-FRUCTOSIDASE"/>
    <property type="match status" value="1"/>
</dbReference>
<dbReference type="InterPro" id="IPR001362">
    <property type="entry name" value="Glyco_hydro_32"/>
</dbReference>
<dbReference type="InterPro" id="IPR013320">
    <property type="entry name" value="ConA-like_dom_sf"/>
</dbReference>
<dbReference type="Pfam" id="PF08244">
    <property type="entry name" value="Glyco_hydro_32C"/>
    <property type="match status" value="1"/>
</dbReference>
<reference evidence="12 13" key="1">
    <citation type="submission" date="2014-04" db="EMBL/GenBank/DDBJ databases">
        <title>Variable characteristics of bacteriocin-producing Streptococcus salivarius strains isolated from Malaysian subjects.</title>
        <authorList>
            <person name="Philip K."/>
            <person name="Barbour A."/>
        </authorList>
    </citation>
    <scope>NUCLEOTIDE SEQUENCE [LARGE SCALE GENOMIC DNA]</scope>
    <source>
        <strain evidence="12 13">NU10</strain>
    </source>
</reference>
<dbReference type="PROSITE" id="PS00609">
    <property type="entry name" value="GLYCOSYL_HYDROL_F32"/>
    <property type="match status" value="1"/>
</dbReference>
<comment type="pathway">
    <text evidence="1 9">Glycan biosynthesis; sucrose metabolism.</text>
</comment>
<evidence type="ECO:0000256" key="6">
    <source>
        <dbReference type="ARBA" id="ARBA00023295"/>
    </source>
</evidence>
<dbReference type="SUPFAM" id="SSF49899">
    <property type="entry name" value="Concanavalin A-like lectins/glucanases"/>
    <property type="match status" value="1"/>
</dbReference>
<dbReference type="NCBIfam" id="TIGR01322">
    <property type="entry name" value="scrB_fam"/>
    <property type="match status" value="1"/>
</dbReference>
<dbReference type="SUPFAM" id="SSF75005">
    <property type="entry name" value="Arabinanase/levansucrase/invertase"/>
    <property type="match status" value="1"/>
</dbReference>
<keyword evidence="9" id="KW-0963">Cytoplasm</keyword>
<evidence type="ECO:0000256" key="2">
    <source>
        <dbReference type="ARBA" id="ARBA00009902"/>
    </source>
</evidence>
<sequence>MNLPTEVRYRPYADWTDEEKTKIRENVAKSPWRASYHIEPETGLLNDPNGFSYFNGKFQLFYQSWPFGAAHGLKQWVHTETEDLVHFTETGVKLLPDHENDSHGAYSGSAYQIGDKLFIFYTGNVRDENWVRDPRQIGAWMDKDGKIEKFDKVLIKQPADATGHFRDPQIFDYKGQFYAIVGAQNHDKQGYIKLYKAVDNDVENWVEVGNLDFGGTGSEYMIECPNLVFVDGKPVLLYSPQGLDKAELDYGNIYPNTYKIFQDFDTEKPALVDGTPIINLDYGFEAYATQGFNTPDGRALIVSWIGLPDVDYPTDKYDYQGAMSLVKELSIKDGKLYQYPVEAITSLRASQEDFSEKTATTNTYELELNFEANTQTELVLFADQEGNGLSLTVDTENGKVILDRSKAGEQYATDFGTSRECTLDAGQAATANIFVDNSIVEIYFNKGEKVFTSRVFPSAEQTGIKVTSGNVSGHYFDLKY</sequence>
<dbReference type="InterPro" id="IPR006232">
    <property type="entry name" value="Suc6P_hydrolase"/>
</dbReference>
<dbReference type="AlphaFoldDB" id="A0A074J260"/>
<dbReference type="RefSeq" id="WP_037602598.1">
    <property type="nucleotide sequence ID" value="NZ_JADMQU010000008.1"/>
</dbReference>
<comment type="subcellular location">
    <subcellularLocation>
        <location evidence="9">Cytoplasm</location>
    </subcellularLocation>
</comment>
<name>A0A074J260_STRSL</name>
<dbReference type="PANTHER" id="PTHR43101">
    <property type="entry name" value="BETA-FRUCTOSIDASE"/>
    <property type="match status" value="1"/>
</dbReference>
<evidence type="ECO:0000256" key="7">
    <source>
        <dbReference type="ARBA" id="ARBA00033367"/>
    </source>
</evidence>
<keyword evidence="9" id="KW-0119">Carbohydrate metabolism</keyword>
<protein>
    <recommendedName>
        <fullName evidence="4 8">Sucrose-6-phosphate hydrolase</fullName>
        <ecNumber evidence="3 8">3.2.1.26</ecNumber>
    </recommendedName>
    <alternativeName>
        <fullName evidence="7 9">Invertase</fullName>
    </alternativeName>
</protein>
<keyword evidence="6 8" id="KW-0326">Glycosidase</keyword>
<organism evidence="12 13">
    <name type="scientific">Streptococcus salivarius</name>
    <dbReference type="NCBI Taxonomy" id="1304"/>
    <lineage>
        <taxon>Bacteria</taxon>
        <taxon>Bacillati</taxon>
        <taxon>Bacillota</taxon>
        <taxon>Bacilli</taxon>
        <taxon>Lactobacillales</taxon>
        <taxon>Streptococcaceae</taxon>
        <taxon>Streptococcus</taxon>
    </lineage>
</organism>
<dbReference type="SMART" id="SM00640">
    <property type="entry name" value="Glyco_32"/>
    <property type="match status" value="1"/>
</dbReference>
<evidence type="ECO:0000256" key="4">
    <source>
        <dbReference type="ARBA" id="ARBA00019623"/>
    </source>
</evidence>
<dbReference type="CDD" id="cd18623">
    <property type="entry name" value="GH32_ScrB-like"/>
    <property type="match status" value="1"/>
</dbReference>
<dbReference type="EC" id="3.2.1.26" evidence="3 8"/>
<evidence type="ECO:0000313" key="13">
    <source>
        <dbReference type="Proteomes" id="UP000027855"/>
    </source>
</evidence>
<dbReference type="GO" id="GO:0004564">
    <property type="term" value="F:beta-fructofuranosidase activity"/>
    <property type="evidence" value="ECO:0007669"/>
    <property type="project" value="UniProtKB-EC"/>
</dbReference>
<comment type="caution">
    <text evidence="12">The sequence shown here is derived from an EMBL/GenBank/DDBJ whole genome shotgun (WGS) entry which is preliminary data.</text>
</comment>
<evidence type="ECO:0000259" key="10">
    <source>
        <dbReference type="Pfam" id="PF00251"/>
    </source>
</evidence>
<comment type="function">
    <text evidence="9">Enables the bacterium to metabolize sucrose as a sole carbon source.</text>
</comment>
<evidence type="ECO:0000313" key="12">
    <source>
        <dbReference type="EMBL" id="KEO44571.1"/>
    </source>
</evidence>
<dbReference type="InterPro" id="IPR023296">
    <property type="entry name" value="Glyco_hydro_beta-prop_sf"/>
</dbReference>
<dbReference type="GO" id="GO:0005985">
    <property type="term" value="P:sucrose metabolic process"/>
    <property type="evidence" value="ECO:0007669"/>
    <property type="project" value="UniProtKB-UniPathway"/>
</dbReference>
<dbReference type="Gene3D" id="2.115.10.20">
    <property type="entry name" value="Glycosyl hydrolase domain, family 43"/>
    <property type="match status" value="1"/>
</dbReference>
<comment type="similarity">
    <text evidence="2 8">Belongs to the glycosyl hydrolase 32 family.</text>
</comment>
<evidence type="ECO:0000259" key="11">
    <source>
        <dbReference type="Pfam" id="PF08244"/>
    </source>
</evidence>
<evidence type="ECO:0000256" key="8">
    <source>
        <dbReference type="RuleBase" id="RU362110"/>
    </source>
</evidence>
<dbReference type="InterPro" id="IPR051214">
    <property type="entry name" value="GH32_Enzymes"/>
</dbReference>
<evidence type="ECO:0000256" key="3">
    <source>
        <dbReference type="ARBA" id="ARBA00012758"/>
    </source>
</evidence>
<dbReference type="Gene3D" id="2.60.120.560">
    <property type="entry name" value="Exo-inulinase, domain 1"/>
    <property type="match status" value="1"/>
</dbReference>
<proteinExistence type="inferred from homology"/>